<dbReference type="InterPro" id="IPR000671">
    <property type="entry name" value="Peptidase_A31"/>
</dbReference>
<dbReference type="Gene3D" id="3.40.50.1450">
    <property type="entry name" value="HybD-like"/>
    <property type="match status" value="1"/>
</dbReference>
<reference evidence="5" key="1">
    <citation type="journal article" date="2014" name="Front. Microbiol.">
        <title>High frequency of phylogenetically diverse reductive dehalogenase-homologous genes in deep subseafloor sedimentary metagenomes.</title>
        <authorList>
            <person name="Kawai M."/>
            <person name="Futagami T."/>
            <person name="Toyoda A."/>
            <person name="Takaki Y."/>
            <person name="Nishi S."/>
            <person name="Hori S."/>
            <person name="Arai W."/>
            <person name="Tsubouchi T."/>
            <person name="Morono Y."/>
            <person name="Uchiyama I."/>
            <person name="Ito T."/>
            <person name="Fujiyama A."/>
            <person name="Inagaki F."/>
            <person name="Takami H."/>
        </authorList>
    </citation>
    <scope>NUCLEOTIDE SEQUENCE</scope>
    <source>
        <strain evidence="5">Expedition CK06-06</strain>
    </source>
</reference>
<dbReference type="PRINTS" id="PR00446">
    <property type="entry name" value="HYDRGNUPTAKE"/>
</dbReference>
<evidence type="ECO:0000256" key="2">
    <source>
        <dbReference type="ARBA" id="ARBA00022670"/>
    </source>
</evidence>
<keyword evidence="4" id="KW-0378">Hydrolase</keyword>
<evidence type="ECO:0000256" key="1">
    <source>
        <dbReference type="ARBA" id="ARBA00006814"/>
    </source>
</evidence>
<evidence type="ECO:0000256" key="3">
    <source>
        <dbReference type="ARBA" id="ARBA00022750"/>
    </source>
</evidence>
<dbReference type="GO" id="GO:0016485">
    <property type="term" value="P:protein processing"/>
    <property type="evidence" value="ECO:0007669"/>
    <property type="project" value="TreeGrafter"/>
</dbReference>
<dbReference type="Pfam" id="PF01750">
    <property type="entry name" value="HycI"/>
    <property type="match status" value="1"/>
</dbReference>
<dbReference type="PANTHER" id="PTHR30302">
    <property type="entry name" value="HYDROGENASE 1 MATURATION PROTEASE"/>
    <property type="match status" value="1"/>
</dbReference>
<dbReference type="GO" id="GO:0004190">
    <property type="term" value="F:aspartic-type endopeptidase activity"/>
    <property type="evidence" value="ECO:0007669"/>
    <property type="project" value="UniProtKB-KW"/>
</dbReference>
<name>X0WEA8_9ZZZZ</name>
<dbReference type="AlphaFoldDB" id="X0WEA8"/>
<dbReference type="SUPFAM" id="SSF53163">
    <property type="entry name" value="HybD-like"/>
    <property type="match status" value="1"/>
</dbReference>
<keyword evidence="3" id="KW-0064">Aspartyl protease</keyword>
<dbReference type="GO" id="GO:0008047">
    <property type="term" value="F:enzyme activator activity"/>
    <property type="evidence" value="ECO:0007669"/>
    <property type="project" value="InterPro"/>
</dbReference>
<protein>
    <recommendedName>
        <fullName evidence="6">Hydrogenase maturation protease</fullName>
    </recommendedName>
</protein>
<proteinExistence type="inferred from homology"/>
<evidence type="ECO:0008006" key="6">
    <source>
        <dbReference type="Google" id="ProtNLM"/>
    </source>
</evidence>
<dbReference type="EMBL" id="BARS01049002">
    <property type="protein sequence ID" value="GAG28970.1"/>
    <property type="molecule type" value="Genomic_DNA"/>
</dbReference>
<comment type="caution">
    <text evidence="5">The sequence shown here is derived from an EMBL/GenBank/DDBJ whole genome shotgun (WGS) entry which is preliminary data.</text>
</comment>
<organism evidence="5">
    <name type="scientific">marine sediment metagenome</name>
    <dbReference type="NCBI Taxonomy" id="412755"/>
    <lineage>
        <taxon>unclassified sequences</taxon>
        <taxon>metagenomes</taxon>
        <taxon>ecological metagenomes</taxon>
    </lineage>
</organism>
<keyword evidence="2" id="KW-0645">Protease</keyword>
<sequence length="180" mass="18403">MVVVGAVIIGSKAIGVFVLSEQGASSGKYLVLGVGNTLLRDDGVGVHVAKALESRTDLSSRIKVIDGGTLGLSLLPEVEDAAGLIVVDAAEIGESPGAIRVFEDAAMDRHLSGKKTTVHEVAVADLLAAATMTGHAPRERALVAIQPESTDWGLELSASVRPAITGAADAVASVVARWSE</sequence>
<dbReference type="NCBIfam" id="TIGR00072">
    <property type="entry name" value="hydrog_prot"/>
    <property type="match status" value="1"/>
</dbReference>
<evidence type="ECO:0000313" key="5">
    <source>
        <dbReference type="EMBL" id="GAG28970.1"/>
    </source>
</evidence>
<comment type="similarity">
    <text evidence="1">Belongs to the peptidase A31 family.</text>
</comment>
<accession>X0WEA8</accession>
<gene>
    <name evidence="5" type="ORF">S01H1_73342</name>
</gene>
<dbReference type="PANTHER" id="PTHR30302:SF1">
    <property type="entry name" value="HYDROGENASE 2 MATURATION PROTEASE"/>
    <property type="match status" value="1"/>
</dbReference>
<evidence type="ECO:0000256" key="4">
    <source>
        <dbReference type="ARBA" id="ARBA00022801"/>
    </source>
</evidence>
<dbReference type="InterPro" id="IPR023430">
    <property type="entry name" value="Pept_HybD-like_dom_sf"/>
</dbReference>